<dbReference type="Proteomes" id="UP000005226">
    <property type="component" value="Chromosome 12"/>
</dbReference>
<sequence>MSSPALPLIHQALRKSFQRLESSQKVWASVLAECSPLIASVGNLAEQLRALSSLHLPSTPLNVFPDLEDRLRFKLLHAVDTALVRLNEQMCSLQSVRDSFSNQVSAVFQLYEQNRDSLDASTVMERSAMAPSICDMMGWLQDAEHHYRQQFVRRKALLQTLRADELSLLESSPKRWKSLESPSMEENITDALDKVSFFIEE</sequence>
<dbReference type="Ensembl" id="ENSTRUT00000053490.2">
    <property type="protein sequence ID" value="ENSTRUP00000052550.1"/>
    <property type="gene ID" value="ENSTRUG00000024339.2"/>
</dbReference>
<dbReference type="CTD" id="54955"/>
<reference evidence="1" key="3">
    <citation type="submission" date="2025-09" db="UniProtKB">
        <authorList>
            <consortium name="Ensembl"/>
        </authorList>
    </citation>
    <scope>IDENTIFICATION</scope>
</reference>
<dbReference type="InterPro" id="IPR029159">
    <property type="entry name" value="CA109-like"/>
</dbReference>
<gene>
    <name evidence="1" type="primary">airim</name>
</gene>
<dbReference type="PANTHER" id="PTHR16234:SF5">
    <property type="entry name" value="AFG2-INTERACTING RIBOSOME MATURATION FACTOR"/>
    <property type="match status" value="1"/>
</dbReference>
<dbReference type="GO" id="GO:0005737">
    <property type="term" value="C:cytoplasm"/>
    <property type="evidence" value="ECO:0007669"/>
    <property type="project" value="TreeGrafter"/>
</dbReference>
<reference evidence="1" key="2">
    <citation type="submission" date="2025-08" db="UniProtKB">
        <authorList>
            <consortium name="Ensembl"/>
        </authorList>
    </citation>
    <scope>IDENTIFICATION</scope>
</reference>
<dbReference type="OMA" id="SHVEQVF"/>
<dbReference type="OrthoDB" id="6605214at2759"/>
<accession>A0A3B5KAW5</accession>
<dbReference type="GeneID" id="101065675"/>
<dbReference type="STRING" id="31033.ENSTRUP00000052550"/>
<proteinExistence type="predicted"/>
<reference evidence="1 2" key="1">
    <citation type="journal article" date="2011" name="Genome Biol. Evol.">
        <title>Integration of the genetic map and genome assembly of fugu facilitates insights into distinct features of genome evolution in teleosts and mammals.</title>
        <authorList>
            <person name="Kai W."/>
            <person name="Kikuchi K."/>
            <person name="Tohari S."/>
            <person name="Chew A.K."/>
            <person name="Tay A."/>
            <person name="Fujiwara A."/>
            <person name="Hosoya S."/>
            <person name="Suetake H."/>
            <person name="Naruse K."/>
            <person name="Brenner S."/>
            <person name="Suzuki Y."/>
            <person name="Venkatesh B."/>
        </authorList>
    </citation>
    <scope>NUCLEOTIDE SEQUENCE [LARGE SCALE GENOMIC DNA]</scope>
</reference>
<evidence type="ECO:0000313" key="2">
    <source>
        <dbReference type="Proteomes" id="UP000005226"/>
    </source>
</evidence>
<dbReference type="InParanoid" id="A0A3B5KAW5"/>
<evidence type="ECO:0000313" key="1">
    <source>
        <dbReference type="Ensembl" id="ENSTRUP00000052550.1"/>
    </source>
</evidence>
<keyword evidence="2" id="KW-1185">Reference proteome</keyword>
<dbReference type="RefSeq" id="XP_003969259.1">
    <property type="nucleotide sequence ID" value="XM_003969210.3"/>
</dbReference>
<organism evidence="1 2">
    <name type="scientific">Takifugu rubripes</name>
    <name type="common">Japanese pufferfish</name>
    <name type="synonym">Fugu rubripes</name>
    <dbReference type="NCBI Taxonomy" id="31033"/>
    <lineage>
        <taxon>Eukaryota</taxon>
        <taxon>Metazoa</taxon>
        <taxon>Chordata</taxon>
        <taxon>Craniata</taxon>
        <taxon>Vertebrata</taxon>
        <taxon>Euteleostomi</taxon>
        <taxon>Actinopterygii</taxon>
        <taxon>Neopterygii</taxon>
        <taxon>Teleostei</taxon>
        <taxon>Neoteleostei</taxon>
        <taxon>Acanthomorphata</taxon>
        <taxon>Eupercaria</taxon>
        <taxon>Tetraodontiformes</taxon>
        <taxon>Tetradontoidea</taxon>
        <taxon>Tetraodontidae</taxon>
        <taxon>Takifugu</taxon>
    </lineage>
</organism>
<dbReference type="GO" id="GO:0005634">
    <property type="term" value="C:nucleus"/>
    <property type="evidence" value="ECO:0007669"/>
    <property type="project" value="TreeGrafter"/>
</dbReference>
<dbReference type="FunCoup" id="A0A3B5KAW5">
    <property type="interactions" value="1478"/>
</dbReference>
<dbReference type="KEGG" id="tru:101065675"/>
<protein>
    <submittedName>
        <fullName evidence="1">AFG2 interacting ribosome maturation factor</fullName>
    </submittedName>
</protein>
<dbReference type="PANTHER" id="PTHR16234">
    <property type="entry name" value="SIMILAR TO HYPOTHETICAL PROTEIN FLJ20508"/>
    <property type="match status" value="1"/>
</dbReference>
<dbReference type="Pfam" id="PF15011">
    <property type="entry name" value="CA109-like"/>
    <property type="match status" value="1"/>
</dbReference>
<dbReference type="GeneTree" id="ENSGT00390000008551"/>
<name>A0A3B5KAW5_TAKRU</name>
<dbReference type="AlphaFoldDB" id="A0A3B5KAW5"/>